<name>A0A2I0IJR0_PUNGR</name>
<dbReference type="EMBL" id="PGOL01003035">
    <property type="protein sequence ID" value="PKI43576.1"/>
    <property type="molecule type" value="Genomic_DNA"/>
</dbReference>
<dbReference type="AlphaFoldDB" id="A0A2I0IJR0"/>
<keyword evidence="3" id="KW-1185">Reference proteome</keyword>
<accession>A0A2I0IJR0</accession>
<gene>
    <name evidence="2" type="ORF">CRG98_036035</name>
</gene>
<sequence>MVCSPSEDVEVVHSPPRVACRGDSRNDTPRYVDSAFFEPEVGGRDAQVNVEAEKEFSPEDRNLAFTPITASPECGVRDIGEFPAGSDLRRGMEDEEDKAISECVLQRVEVVSGLVGVSFVGFEEKVKKLFREIEMSKLEDRRMRTDEKSVDRTTTSRKDRKQKRLTYSINYERGLNDGVSSTPGSSRGSIVFYQWKLISLHGISGVLTIPTRRKL</sequence>
<proteinExistence type="predicted"/>
<comment type="caution">
    <text evidence="2">The sequence shown here is derived from an EMBL/GenBank/DDBJ whole genome shotgun (WGS) entry which is preliminary data.</text>
</comment>
<reference evidence="2 3" key="1">
    <citation type="submission" date="2017-11" db="EMBL/GenBank/DDBJ databases">
        <title>De-novo sequencing of pomegranate (Punica granatum L.) genome.</title>
        <authorList>
            <person name="Akparov Z."/>
            <person name="Amiraslanov A."/>
            <person name="Hajiyeva S."/>
            <person name="Abbasov M."/>
            <person name="Kaur K."/>
            <person name="Hamwieh A."/>
            <person name="Solovyev V."/>
            <person name="Salamov A."/>
            <person name="Braich B."/>
            <person name="Kosarev P."/>
            <person name="Mahmoud A."/>
            <person name="Hajiyev E."/>
            <person name="Babayeva S."/>
            <person name="Izzatullayeva V."/>
            <person name="Mammadov A."/>
            <person name="Mammadov A."/>
            <person name="Sharifova S."/>
            <person name="Ojaghi J."/>
            <person name="Eynullazada K."/>
            <person name="Bayramov B."/>
            <person name="Abdulazimova A."/>
            <person name="Shahmuradov I."/>
        </authorList>
    </citation>
    <scope>NUCLEOTIDE SEQUENCE [LARGE SCALE GENOMIC DNA]</scope>
    <source>
        <strain evidence="3">cv. AG2017</strain>
        <tissue evidence="2">Leaf</tissue>
    </source>
</reference>
<feature type="region of interest" description="Disordered" evidence="1">
    <location>
        <begin position="141"/>
        <end position="163"/>
    </location>
</feature>
<organism evidence="2 3">
    <name type="scientific">Punica granatum</name>
    <name type="common">Pomegranate</name>
    <dbReference type="NCBI Taxonomy" id="22663"/>
    <lineage>
        <taxon>Eukaryota</taxon>
        <taxon>Viridiplantae</taxon>
        <taxon>Streptophyta</taxon>
        <taxon>Embryophyta</taxon>
        <taxon>Tracheophyta</taxon>
        <taxon>Spermatophyta</taxon>
        <taxon>Magnoliopsida</taxon>
        <taxon>eudicotyledons</taxon>
        <taxon>Gunneridae</taxon>
        <taxon>Pentapetalae</taxon>
        <taxon>rosids</taxon>
        <taxon>malvids</taxon>
        <taxon>Myrtales</taxon>
        <taxon>Lythraceae</taxon>
        <taxon>Punica</taxon>
    </lineage>
</organism>
<dbReference type="Proteomes" id="UP000233551">
    <property type="component" value="Unassembled WGS sequence"/>
</dbReference>
<evidence type="ECO:0000313" key="3">
    <source>
        <dbReference type="Proteomes" id="UP000233551"/>
    </source>
</evidence>
<protein>
    <submittedName>
        <fullName evidence="2">Uncharacterized protein</fullName>
    </submittedName>
</protein>
<evidence type="ECO:0000313" key="2">
    <source>
        <dbReference type="EMBL" id="PKI43576.1"/>
    </source>
</evidence>
<evidence type="ECO:0000256" key="1">
    <source>
        <dbReference type="SAM" id="MobiDB-lite"/>
    </source>
</evidence>
<feature type="compositionally biased region" description="Basic and acidic residues" evidence="1">
    <location>
        <begin position="141"/>
        <end position="157"/>
    </location>
</feature>